<sequence length="89" mass="10493">MSYPYYCEFFVKFPNYIPPKDPAERLVDPRQKLEPGCTARCSLWVNEYDACTKRVRARTDNKGNCSGQYEELHVCIDRCVAKDIFKYLK</sequence>
<keyword evidence="4" id="KW-0679">Respiratory chain</keyword>
<dbReference type="OrthoDB" id="405848at2759"/>
<evidence type="ECO:0000313" key="12">
    <source>
        <dbReference type="Proteomes" id="UP000028837"/>
    </source>
</evidence>
<evidence type="ECO:0000256" key="8">
    <source>
        <dbReference type="ARBA" id="ARBA00023136"/>
    </source>
</evidence>
<evidence type="ECO:0000256" key="6">
    <source>
        <dbReference type="ARBA" id="ARBA00022982"/>
    </source>
</evidence>
<dbReference type="PANTHER" id="PTHR15336">
    <property type="entry name" value="UBIQUINOL-CYTOCHROME C REDUCTASE COMPLEX 7.8 KDA PROTEIN"/>
    <property type="match status" value="1"/>
</dbReference>
<evidence type="ECO:0000256" key="5">
    <source>
        <dbReference type="ARBA" id="ARBA00022792"/>
    </source>
</evidence>
<gene>
    <name evidence="11" type="ORF">TGDOM2_320140</name>
</gene>
<dbReference type="AlphaFoldDB" id="A0A086JKB0"/>
<dbReference type="InterPro" id="IPR036811">
    <property type="entry name" value="Ubol_cytC_Rdtase_hinge_dom_sf"/>
</dbReference>
<evidence type="ECO:0000256" key="3">
    <source>
        <dbReference type="ARBA" id="ARBA00022448"/>
    </source>
</evidence>
<evidence type="ECO:0000256" key="7">
    <source>
        <dbReference type="ARBA" id="ARBA00023128"/>
    </source>
</evidence>
<keyword evidence="8" id="KW-0472">Membrane</keyword>
<dbReference type="PANTHER" id="PTHR15336:SF0">
    <property type="entry name" value="CYTOCHROME B-C1 COMPLEX SUBUNIT 6, MITOCHONDRIAL"/>
    <property type="match status" value="1"/>
</dbReference>
<feature type="domain" description="Ubiquinol-cytochrome C reductase hinge" evidence="10">
    <location>
        <begin position="28"/>
        <end position="89"/>
    </location>
</feature>
<evidence type="ECO:0000313" key="11">
    <source>
        <dbReference type="EMBL" id="KFG32578.1"/>
    </source>
</evidence>
<evidence type="ECO:0000256" key="1">
    <source>
        <dbReference type="ARBA" id="ARBA00004137"/>
    </source>
</evidence>
<name>A0A086JKB0_TOXGO</name>
<keyword evidence="3" id="KW-0813">Transport</keyword>
<keyword evidence="5" id="KW-0999">Mitochondrion inner membrane</keyword>
<dbReference type="SUPFAM" id="SSF81531">
    <property type="entry name" value="Non-heme 11 kDa protein of cytochrome bc1 complex (Ubiquinol-cytochrome c reductase)"/>
    <property type="match status" value="1"/>
</dbReference>
<organism evidence="11 12">
    <name type="scientific">Toxoplasma gondii GAB2-2007-GAL-DOM2</name>
    <dbReference type="NCBI Taxonomy" id="1130820"/>
    <lineage>
        <taxon>Eukaryota</taxon>
        <taxon>Sar</taxon>
        <taxon>Alveolata</taxon>
        <taxon>Apicomplexa</taxon>
        <taxon>Conoidasida</taxon>
        <taxon>Coccidia</taxon>
        <taxon>Eucoccidiorida</taxon>
        <taxon>Eimeriorina</taxon>
        <taxon>Sarcocystidae</taxon>
        <taxon>Toxoplasma</taxon>
    </lineage>
</organism>
<evidence type="ECO:0000259" key="10">
    <source>
        <dbReference type="Pfam" id="PF02320"/>
    </source>
</evidence>
<proteinExistence type="inferred from homology"/>
<protein>
    <submittedName>
        <fullName evidence="11">Putative ubiquinol-cytochrome c reductase hinge protein</fullName>
    </submittedName>
</protein>
<comment type="caution">
    <text evidence="11">The sequence shown here is derived from an EMBL/GenBank/DDBJ whole genome shotgun (WGS) entry which is preliminary data.</text>
</comment>
<comment type="similarity">
    <text evidence="2">Belongs to the UQCRH/QCR6 family.</text>
</comment>
<dbReference type="GO" id="GO:0006122">
    <property type="term" value="P:mitochondrial electron transport, ubiquinol to cytochrome c"/>
    <property type="evidence" value="ECO:0007669"/>
    <property type="project" value="InterPro"/>
</dbReference>
<keyword evidence="6" id="KW-0249">Electron transport</keyword>
<dbReference type="FunFam" id="1.10.287.20:FF:000001">
    <property type="entry name" value="Cytochrome b-c1 complex subunit 6"/>
    <property type="match status" value="1"/>
</dbReference>
<dbReference type="Proteomes" id="UP000028837">
    <property type="component" value="Unassembled WGS sequence"/>
</dbReference>
<dbReference type="GO" id="GO:0005743">
    <property type="term" value="C:mitochondrial inner membrane"/>
    <property type="evidence" value="ECO:0007669"/>
    <property type="project" value="UniProtKB-SubCell"/>
</dbReference>
<keyword evidence="7" id="KW-0496">Mitochondrion</keyword>
<evidence type="ECO:0000256" key="9">
    <source>
        <dbReference type="ARBA" id="ARBA00023157"/>
    </source>
</evidence>
<dbReference type="InterPro" id="IPR023184">
    <property type="entry name" value="Ubol_cytC_Rdtase_hinge_dom"/>
</dbReference>
<comment type="subcellular location">
    <subcellularLocation>
        <location evidence="1">Mitochondrion inner membrane</location>
        <topology evidence="1">Peripheral membrane protein</topology>
        <orientation evidence="1">Intermembrane side</orientation>
    </subcellularLocation>
</comment>
<dbReference type="Pfam" id="PF02320">
    <property type="entry name" value="UCR_hinge"/>
    <property type="match status" value="1"/>
</dbReference>
<evidence type="ECO:0000256" key="2">
    <source>
        <dbReference type="ARBA" id="ARBA00006498"/>
    </source>
</evidence>
<reference evidence="11 12" key="1">
    <citation type="submission" date="2014-02" db="EMBL/GenBank/DDBJ databases">
        <authorList>
            <person name="Sibley D."/>
            <person name="Venepally P."/>
            <person name="Karamycheva S."/>
            <person name="Hadjithomas M."/>
            <person name="Khan A."/>
            <person name="Brunk B."/>
            <person name="Roos D."/>
            <person name="Caler E."/>
            <person name="Lorenzi H."/>
        </authorList>
    </citation>
    <scope>NUCLEOTIDE SEQUENCE [LARGE SCALE GENOMIC DNA]</scope>
    <source>
        <strain evidence="11 12">GAB2-2007-GAL-DOM2</strain>
    </source>
</reference>
<evidence type="ECO:0000256" key="4">
    <source>
        <dbReference type="ARBA" id="ARBA00022660"/>
    </source>
</evidence>
<keyword evidence="9" id="KW-1015">Disulfide bond</keyword>
<dbReference type="VEuPathDB" id="ToxoDB:TGDOM2_320140"/>
<dbReference type="EMBL" id="AHZU02001414">
    <property type="protein sequence ID" value="KFG32578.1"/>
    <property type="molecule type" value="Genomic_DNA"/>
</dbReference>
<dbReference type="InterPro" id="IPR003422">
    <property type="entry name" value="Cyt_b-c1_6"/>
</dbReference>
<dbReference type="Gene3D" id="1.10.287.20">
    <property type="entry name" value="Ubiquinol-cytochrome C reductase hinge domain"/>
    <property type="match status" value="1"/>
</dbReference>
<accession>A0A086JKB0</accession>